<keyword evidence="4" id="KW-0812">Transmembrane</keyword>
<dbReference type="PANTHER" id="PTHR11893:SF36">
    <property type="entry name" value="INNEXIN-5"/>
    <property type="match status" value="1"/>
</dbReference>
<dbReference type="GO" id="GO:0005921">
    <property type="term" value="C:gap junction"/>
    <property type="evidence" value="ECO:0007669"/>
    <property type="project" value="TreeGrafter"/>
</dbReference>
<keyword evidence="8" id="KW-0407">Ion channel</keyword>
<reference evidence="9" key="1">
    <citation type="submission" date="2019-03" db="EMBL/GenBank/DDBJ databases">
        <title>Improved annotation for the trematode Fasciola hepatica.</title>
        <authorList>
            <person name="Choi Y.-J."/>
            <person name="Martin J."/>
            <person name="Mitreva M."/>
        </authorList>
    </citation>
    <scope>NUCLEOTIDE SEQUENCE [LARGE SCALE GENOMIC DNA]</scope>
</reference>
<evidence type="ECO:0000313" key="9">
    <source>
        <dbReference type="EMBL" id="THD26772.1"/>
    </source>
</evidence>
<accession>A0A2H1CMZ7</accession>
<dbReference type="PANTHER" id="PTHR11893">
    <property type="entry name" value="INNEXIN"/>
    <property type="match status" value="1"/>
</dbReference>
<name>A0A2H1CMZ7_FASHE</name>
<keyword evidence="6" id="KW-0406">Ion transport</keyword>
<evidence type="ECO:0000256" key="1">
    <source>
        <dbReference type="ARBA" id="ARBA00004651"/>
    </source>
</evidence>
<evidence type="ECO:0000256" key="4">
    <source>
        <dbReference type="ARBA" id="ARBA00022692"/>
    </source>
</evidence>
<dbReference type="AlphaFoldDB" id="A0A2H1CMZ7"/>
<dbReference type="GO" id="GO:0005243">
    <property type="term" value="F:gap junction channel activity"/>
    <property type="evidence" value="ECO:0007669"/>
    <property type="project" value="TreeGrafter"/>
</dbReference>
<dbReference type="GO" id="GO:0005886">
    <property type="term" value="C:plasma membrane"/>
    <property type="evidence" value="ECO:0007669"/>
    <property type="project" value="UniProtKB-SubCell"/>
</dbReference>
<evidence type="ECO:0000256" key="2">
    <source>
        <dbReference type="ARBA" id="ARBA00022448"/>
    </source>
</evidence>
<keyword evidence="5" id="KW-1133">Transmembrane helix</keyword>
<comment type="subcellular location">
    <subcellularLocation>
        <location evidence="1">Cell membrane</location>
        <topology evidence="1">Multi-pass membrane protein</topology>
    </subcellularLocation>
</comment>
<keyword evidence="7" id="KW-0472">Membrane</keyword>
<evidence type="ECO:0000256" key="5">
    <source>
        <dbReference type="ARBA" id="ARBA00022989"/>
    </source>
</evidence>
<dbReference type="Pfam" id="PF00876">
    <property type="entry name" value="Innexin"/>
    <property type="match status" value="1"/>
</dbReference>
<keyword evidence="2" id="KW-0813">Transport</keyword>
<evidence type="ECO:0000256" key="8">
    <source>
        <dbReference type="ARBA" id="ARBA00023303"/>
    </source>
</evidence>
<sequence length="122" mass="13985">MVGQEFINLYEKISVLNRVGIEDFSDRLNMFTVILFCLAAIVVGVKQYVFSSLSCYIPVGPSGEQYKDFLNAYCWVHGTIPLRVNELMPDNENSWDEYDHHRRICKSPAGSPLLKMVLTKSY</sequence>
<keyword evidence="3" id="KW-1003">Cell membrane</keyword>
<evidence type="ECO:0000256" key="6">
    <source>
        <dbReference type="ARBA" id="ARBA00023065"/>
    </source>
</evidence>
<dbReference type="InterPro" id="IPR000990">
    <property type="entry name" value="Innexin"/>
</dbReference>
<protein>
    <submittedName>
        <fullName evidence="9">Innexin</fullName>
    </submittedName>
</protein>
<evidence type="ECO:0000256" key="7">
    <source>
        <dbReference type="ARBA" id="ARBA00023136"/>
    </source>
</evidence>
<comment type="caution">
    <text evidence="9">The sequence shown here is derived from an EMBL/GenBank/DDBJ whole genome shotgun (WGS) entry which is preliminary data.</text>
</comment>
<dbReference type="GO" id="GO:0034220">
    <property type="term" value="P:monoatomic ion transmembrane transport"/>
    <property type="evidence" value="ECO:0007669"/>
    <property type="project" value="UniProtKB-KW"/>
</dbReference>
<organism evidence="9 10">
    <name type="scientific">Fasciola hepatica</name>
    <name type="common">Liver fluke</name>
    <dbReference type="NCBI Taxonomy" id="6192"/>
    <lineage>
        <taxon>Eukaryota</taxon>
        <taxon>Metazoa</taxon>
        <taxon>Spiralia</taxon>
        <taxon>Lophotrochozoa</taxon>
        <taxon>Platyhelminthes</taxon>
        <taxon>Trematoda</taxon>
        <taxon>Digenea</taxon>
        <taxon>Plagiorchiida</taxon>
        <taxon>Echinostomata</taxon>
        <taxon>Echinostomatoidea</taxon>
        <taxon>Fasciolidae</taxon>
        <taxon>Fasciola</taxon>
    </lineage>
</organism>
<gene>
    <name evidence="9" type="ORF">D915_002439</name>
</gene>
<evidence type="ECO:0000313" key="10">
    <source>
        <dbReference type="Proteomes" id="UP000230066"/>
    </source>
</evidence>
<keyword evidence="10" id="KW-1185">Reference proteome</keyword>
<evidence type="ECO:0000256" key="3">
    <source>
        <dbReference type="ARBA" id="ARBA00022475"/>
    </source>
</evidence>
<dbReference type="EMBL" id="JXXN02000631">
    <property type="protein sequence ID" value="THD26772.1"/>
    <property type="molecule type" value="Genomic_DNA"/>
</dbReference>
<dbReference type="Proteomes" id="UP000230066">
    <property type="component" value="Unassembled WGS sequence"/>
</dbReference>
<proteinExistence type="predicted"/>